<dbReference type="InterPro" id="IPR053143">
    <property type="entry name" value="Arylsulfate_ST"/>
</dbReference>
<reference evidence="2" key="2">
    <citation type="journal article" date="2021" name="PeerJ">
        <title>Extensive microbial diversity within the chicken gut microbiome revealed by metagenomics and culture.</title>
        <authorList>
            <person name="Gilroy R."/>
            <person name="Ravi A."/>
            <person name="Getino M."/>
            <person name="Pursley I."/>
            <person name="Horton D.L."/>
            <person name="Alikhan N.F."/>
            <person name="Baker D."/>
            <person name="Gharbi K."/>
            <person name="Hall N."/>
            <person name="Watson M."/>
            <person name="Adriaenssens E.M."/>
            <person name="Foster-Nyarko E."/>
            <person name="Jarju S."/>
            <person name="Secka A."/>
            <person name="Antonio M."/>
            <person name="Oren A."/>
            <person name="Chaudhuri R.R."/>
            <person name="La Ragione R."/>
            <person name="Hildebrand F."/>
            <person name="Pallen M.J."/>
        </authorList>
    </citation>
    <scope>NUCLEOTIDE SEQUENCE</scope>
    <source>
        <strain evidence="2">CHK188-20938</strain>
    </source>
</reference>
<dbReference type="EMBL" id="DVOO01000016">
    <property type="protein sequence ID" value="HIV25406.1"/>
    <property type="molecule type" value="Genomic_DNA"/>
</dbReference>
<dbReference type="Gene3D" id="2.60.40.3100">
    <property type="entry name" value="Arylsulphate sulphotransferase monomer, N-terminal domain"/>
    <property type="match status" value="1"/>
</dbReference>
<organism evidence="2 3">
    <name type="scientific">Candidatus Scatomonas pullistercoris</name>
    <dbReference type="NCBI Taxonomy" id="2840920"/>
    <lineage>
        <taxon>Bacteria</taxon>
        <taxon>Bacillati</taxon>
        <taxon>Bacillota</taxon>
        <taxon>Clostridia</taxon>
        <taxon>Lachnospirales</taxon>
        <taxon>Lachnospiraceae</taxon>
        <taxon>Lachnospiraceae incertae sedis</taxon>
        <taxon>Candidatus Scatomonas</taxon>
    </lineage>
</organism>
<dbReference type="GO" id="GO:0004062">
    <property type="term" value="F:aryl sulfotransferase activity"/>
    <property type="evidence" value="ECO:0007669"/>
    <property type="project" value="InterPro"/>
</dbReference>
<evidence type="ECO:0000313" key="3">
    <source>
        <dbReference type="Proteomes" id="UP000824169"/>
    </source>
</evidence>
<evidence type="ECO:0000313" key="2">
    <source>
        <dbReference type="EMBL" id="HIV25406.1"/>
    </source>
</evidence>
<reference evidence="2" key="1">
    <citation type="submission" date="2020-10" db="EMBL/GenBank/DDBJ databases">
        <authorList>
            <person name="Gilroy R."/>
        </authorList>
    </citation>
    <scope>NUCLEOTIDE SEQUENCE</scope>
    <source>
        <strain evidence="2">CHK188-20938</strain>
    </source>
</reference>
<dbReference type="Pfam" id="PF17425">
    <property type="entry name" value="Arylsulfotran_N"/>
    <property type="match status" value="1"/>
</dbReference>
<dbReference type="InterPro" id="IPR038477">
    <property type="entry name" value="ASST_N_sf"/>
</dbReference>
<dbReference type="InterPro" id="IPR035391">
    <property type="entry name" value="Arylsulfotran_N"/>
</dbReference>
<gene>
    <name evidence="2" type="ORF">IAB71_06410</name>
</gene>
<name>A0A9D1TAB7_9FIRM</name>
<dbReference type="PANTHER" id="PTHR35340">
    <property type="entry name" value="PQQ ENZYME REPEAT PROTEIN-RELATED"/>
    <property type="match status" value="1"/>
</dbReference>
<comment type="caution">
    <text evidence="2">The sequence shown here is derived from an EMBL/GenBank/DDBJ whole genome shotgun (WGS) entry which is preliminary data.</text>
</comment>
<evidence type="ECO:0000259" key="1">
    <source>
        <dbReference type="Pfam" id="PF17425"/>
    </source>
</evidence>
<dbReference type="Proteomes" id="UP000824169">
    <property type="component" value="Unassembled WGS sequence"/>
</dbReference>
<dbReference type="InterPro" id="IPR010262">
    <property type="entry name" value="Arylsulfotransferase_bact"/>
</dbReference>
<feature type="domain" description="Arylsulfotransferase N-terminal" evidence="1">
    <location>
        <begin position="123"/>
        <end position="214"/>
    </location>
</feature>
<dbReference type="AlphaFoldDB" id="A0A9D1TAB7"/>
<dbReference type="PANTHER" id="PTHR35340:SF5">
    <property type="entry name" value="ASST-DOMAIN-CONTAINING PROTEIN"/>
    <property type="match status" value="1"/>
</dbReference>
<protein>
    <submittedName>
        <fullName evidence="2">Aryl-sulfate sulfotransferase</fullName>
    </submittedName>
</protein>
<accession>A0A9D1TAB7</accession>
<proteinExistence type="predicted"/>
<dbReference type="Pfam" id="PF05935">
    <property type="entry name" value="Arylsulfotrans"/>
    <property type="match status" value="1"/>
</dbReference>
<sequence>MPALKKKKILRRLLITAILLLAVFVSLPYIVSAIAKQFTSQEQKIRTDWTENVSQLLGTDEAENMQLADAGLESDLPVIRLVPEDVEEEGFTYYDTDVQERIRRTLEHLKTSGTDWQADSPLAVINPYGTGSNGLYLYFSTDYAASVRYTISVENDRISDFTATAREADGKTYTRSHEIQLIGLVPGEINTVTLFLSGSWGNVRQQVTFTITMPENRSGYPTALDYTEGESSAGLSDGLYAMMRTNGYLGYGFFFDNDGIMRYEMVLEGYGLDRILQYSDGTIVTCVSSSKLARINGLGQAEQVYTLDGYTLHHDIQPGTEGKVLALAEHNGSDVVEDLVLEIDLETGEVTELLDFTALMSSYYESETRPVSVDDDFFWQAGEEDWIHLNTLQYLEDGDSLIVSSRETSTIIKVSDIHGTPRIDWLAGDSSFWEDTAYEDLCLTQEGEFVPQYGQHTVEYAGPGEEDGVYYLRMFNNNYWSLNTRDYEPELDESVGTGLYQSGNEVSQVYVYRIDENSRSFRLEDSFAVPYSSIVSSAAPAENADNWIVNSGMAKVFGEYDSSGTLIRQYAYTCDMQGYRTFKYTMEGFWF</sequence>